<keyword evidence="6 7" id="KW-0472">Membrane</keyword>
<dbReference type="PANTHER" id="PTHR47371">
    <property type="entry name" value="LIPOTEICHOIC ACID SYNTHASE"/>
    <property type="match status" value="1"/>
</dbReference>
<accession>A0A133YHK9</accession>
<dbReference type="InterPro" id="IPR017850">
    <property type="entry name" value="Alkaline_phosphatase_core_sf"/>
</dbReference>
<evidence type="ECO:0000256" key="3">
    <source>
        <dbReference type="ARBA" id="ARBA00022475"/>
    </source>
</evidence>
<dbReference type="PROSITE" id="PS51257">
    <property type="entry name" value="PROKAR_LIPOPROTEIN"/>
    <property type="match status" value="1"/>
</dbReference>
<evidence type="ECO:0000256" key="2">
    <source>
        <dbReference type="ARBA" id="ARBA00004936"/>
    </source>
</evidence>
<evidence type="ECO:0000313" key="10">
    <source>
        <dbReference type="Proteomes" id="UP000070080"/>
    </source>
</evidence>
<dbReference type="SUPFAM" id="SSF53649">
    <property type="entry name" value="Alkaline phosphatase-like"/>
    <property type="match status" value="1"/>
</dbReference>
<feature type="domain" description="Sulfatase N-terminal" evidence="8">
    <location>
        <begin position="155"/>
        <end position="452"/>
    </location>
</feature>
<reference evidence="10" key="1">
    <citation type="submission" date="2016-01" db="EMBL/GenBank/DDBJ databases">
        <authorList>
            <person name="Mitreva M."/>
            <person name="Pepin K.H."/>
            <person name="Mihindukulasuriya K.A."/>
            <person name="Fulton R."/>
            <person name="Fronick C."/>
            <person name="O'Laughlin M."/>
            <person name="Miner T."/>
            <person name="Herter B."/>
            <person name="Rosa B.A."/>
            <person name="Cordes M."/>
            <person name="Tomlinson C."/>
            <person name="Wollam A."/>
            <person name="Palsikar V.B."/>
            <person name="Mardis E.R."/>
            <person name="Wilson R.K."/>
        </authorList>
    </citation>
    <scope>NUCLEOTIDE SEQUENCE [LARGE SCALE GENOMIC DNA]</scope>
    <source>
        <strain evidence="10">KA00274</strain>
    </source>
</reference>
<dbReference type="Proteomes" id="UP000070080">
    <property type="component" value="Unassembled WGS sequence"/>
</dbReference>
<dbReference type="InterPro" id="IPR000917">
    <property type="entry name" value="Sulfatase_N"/>
</dbReference>
<feature type="transmembrane region" description="Helical" evidence="7">
    <location>
        <begin position="57"/>
        <end position="77"/>
    </location>
</feature>
<dbReference type="PATRIC" id="fig|1497955.3.peg.20"/>
<dbReference type="InterPro" id="IPR050448">
    <property type="entry name" value="OpgB/LTA_synthase_biosynth"/>
</dbReference>
<evidence type="ECO:0000313" key="9">
    <source>
        <dbReference type="EMBL" id="KXB42684.1"/>
    </source>
</evidence>
<keyword evidence="5 7" id="KW-1133">Transmembrane helix</keyword>
<comment type="pathway">
    <text evidence="2">Cell wall biogenesis; lipoteichoic acid biosynthesis.</text>
</comment>
<sequence length="507" mass="57683">MKKTTFFKQILRYLGLIIYLGILVLGCTPIYMAMVFGKVAPDALLMQFLSPQSGTPFAYYLKYLCFSFLPALIIWLATIYAWKKAKQLTANKQRKAHIAISCVAVILCVLSCYSFESYTGISHYVYSRMHENTLIADYYVPTKEVKLKFPEKKHNLIYIWSESMEASYQDPANGGCMKENLIPELTKLANENYSFSLNNKAGGFIPVQTATYTLGSMVAQMSGLPWITPFREPNDTPPGAFLPGAWNLGDILEKVGYKNVFLSGASAKFGRQENWFLQHGNYEVIDLNTLRETGKVPKDYLKFWGVEDQKLFGFAKEKLTELAKSDQPFNLQLELMDTHGPEGWPTPGYTSDKYPDDKYAEVLVGASKMINEFIDWVKEQPFYKDTTIIIVGDHFTMAPDYHKRYLPNEKPSVYNCIINPLLADMDKSKLKLKNRTAVTMDMFPTTLAALGVEIDGNKLALGTNLFSQEDTLAEQIGLDKLNDAFRQNSNFYNKNFLHPDWLKKPEQ</sequence>
<dbReference type="Pfam" id="PF00884">
    <property type="entry name" value="Sulfatase"/>
    <property type="match status" value="1"/>
</dbReference>
<gene>
    <name evidence="9" type="ORF">HMPREF1872_00020</name>
</gene>
<dbReference type="OrthoDB" id="9760224at2"/>
<evidence type="ECO:0000256" key="6">
    <source>
        <dbReference type="ARBA" id="ARBA00023136"/>
    </source>
</evidence>
<dbReference type="Gene3D" id="3.40.720.10">
    <property type="entry name" value="Alkaline Phosphatase, subunit A"/>
    <property type="match status" value="1"/>
</dbReference>
<name>A0A133YHK9_9FIRM</name>
<evidence type="ECO:0000259" key="8">
    <source>
        <dbReference type="Pfam" id="PF00884"/>
    </source>
</evidence>
<dbReference type="AlphaFoldDB" id="A0A133YHK9"/>
<evidence type="ECO:0000256" key="7">
    <source>
        <dbReference type="SAM" id="Phobius"/>
    </source>
</evidence>
<comment type="subcellular location">
    <subcellularLocation>
        <location evidence="1">Cell membrane</location>
        <topology evidence="1">Multi-pass membrane protein</topology>
    </subcellularLocation>
</comment>
<feature type="transmembrane region" description="Helical" evidence="7">
    <location>
        <begin position="12"/>
        <end position="37"/>
    </location>
</feature>
<dbReference type="PANTHER" id="PTHR47371:SF3">
    <property type="entry name" value="PHOSPHOGLYCEROL TRANSFERASE I"/>
    <property type="match status" value="1"/>
</dbReference>
<comment type="caution">
    <text evidence="9">The sequence shown here is derived from an EMBL/GenBank/DDBJ whole genome shotgun (WGS) entry which is preliminary data.</text>
</comment>
<organism evidence="9 10">
    <name type="scientific">Amygdalobacter nucleatus</name>
    <dbReference type="NCBI Taxonomy" id="3029274"/>
    <lineage>
        <taxon>Bacteria</taxon>
        <taxon>Bacillati</taxon>
        <taxon>Bacillota</taxon>
        <taxon>Clostridia</taxon>
        <taxon>Eubacteriales</taxon>
        <taxon>Oscillospiraceae</taxon>
        <taxon>Amygdalobacter</taxon>
    </lineage>
</organism>
<keyword evidence="3" id="KW-1003">Cell membrane</keyword>
<feature type="transmembrane region" description="Helical" evidence="7">
    <location>
        <begin position="98"/>
        <end position="118"/>
    </location>
</feature>
<dbReference type="EMBL" id="LSCV01000001">
    <property type="protein sequence ID" value="KXB42684.1"/>
    <property type="molecule type" value="Genomic_DNA"/>
</dbReference>
<dbReference type="RefSeq" id="WP_066712154.1">
    <property type="nucleotide sequence ID" value="NZ_JARFNM010000001.1"/>
</dbReference>
<dbReference type="CDD" id="cd16015">
    <property type="entry name" value="LTA_synthase"/>
    <property type="match status" value="1"/>
</dbReference>
<dbReference type="GO" id="GO:0005886">
    <property type="term" value="C:plasma membrane"/>
    <property type="evidence" value="ECO:0007669"/>
    <property type="project" value="UniProtKB-SubCell"/>
</dbReference>
<evidence type="ECO:0000256" key="1">
    <source>
        <dbReference type="ARBA" id="ARBA00004651"/>
    </source>
</evidence>
<keyword evidence="4 7" id="KW-0812">Transmembrane</keyword>
<keyword evidence="10" id="KW-1185">Reference proteome</keyword>
<protein>
    <submittedName>
        <fullName evidence="9">Arylsulfatase</fullName>
    </submittedName>
</protein>
<evidence type="ECO:0000256" key="4">
    <source>
        <dbReference type="ARBA" id="ARBA00022692"/>
    </source>
</evidence>
<evidence type="ECO:0000256" key="5">
    <source>
        <dbReference type="ARBA" id="ARBA00022989"/>
    </source>
</evidence>
<proteinExistence type="predicted"/>